<keyword evidence="3" id="KW-1185">Reference proteome</keyword>
<dbReference type="EMBL" id="CP045908">
    <property type="protein sequence ID" value="QQP32946.1"/>
    <property type="molecule type" value="Genomic_DNA"/>
</dbReference>
<evidence type="ECO:0000313" key="2">
    <source>
        <dbReference type="EMBL" id="QQP32946.1"/>
    </source>
</evidence>
<reference evidence="2" key="2">
    <citation type="journal article" name="Sci. Data">
        <title>Chromosome-scale genome assembly of the sea louse Caligus rogercresseyi by SMRT sequencing and Hi-C analysis.</title>
        <authorList>
            <person name="Gallardo-Escarate C."/>
            <person name="Valenzuela-Munoz V."/>
            <person name="Nunez-Acuna G."/>
            <person name="Valenzuela-Miranda D."/>
            <person name="Goncalves A.T."/>
            <person name="Escobar-Sepulveda H."/>
            <person name="Liachko I."/>
            <person name="Nelson B."/>
            <person name="Roberts S."/>
            <person name="Warren W."/>
        </authorList>
    </citation>
    <scope>NUCLEOTIDE SEQUENCE</scope>
    <source>
        <tissue evidence="2">Whole tissue</tissue>
    </source>
</reference>
<organism evidence="2 3">
    <name type="scientific">Caligus rogercresseyi</name>
    <name type="common">Sea louse</name>
    <dbReference type="NCBI Taxonomy" id="217165"/>
    <lineage>
        <taxon>Eukaryota</taxon>
        <taxon>Metazoa</taxon>
        <taxon>Ecdysozoa</taxon>
        <taxon>Arthropoda</taxon>
        <taxon>Crustacea</taxon>
        <taxon>Multicrustacea</taxon>
        <taxon>Hexanauplia</taxon>
        <taxon>Copepoda</taxon>
        <taxon>Siphonostomatoida</taxon>
        <taxon>Caligidae</taxon>
        <taxon>Caligus</taxon>
    </lineage>
</organism>
<reference evidence="3" key="1">
    <citation type="submission" date="2021-01" db="EMBL/GenBank/DDBJ databases">
        <title>Caligus Genome Assembly.</title>
        <authorList>
            <person name="Gallardo-Escarate C."/>
        </authorList>
    </citation>
    <scope>NUCLEOTIDE SEQUENCE [LARGE SCALE GENOMIC DNA]</scope>
</reference>
<dbReference type="EMBL" id="CP045909">
    <property type="protein sequence ID" value="QQP32545.1"/>
    <property type="molecule type" value="Genomic_DNA"/>
</dbReference>
<accession>A0A7T8JTN9</accession>
<gene>
    <name evidence="2" type="ORF">FKW44_024146</name>
    <name evidence="1" type="ORF">FKW44_024883</name>
</gene>
<dbReference type="Proteomes" id="UP000595437">
    <property type="component" value="Chromosome 20"/>
</dbReference>
<dbReference type="Proteomes" id="UP000595437">
    <property type="component" value="Chromosome 19"/>
</dbReference>
<name>A0A7T8JTN9_CALRO</name>
<dbReference type="AlphaFoldDB" id="A0A7T8JTN9"/>
<evidence type="ECO:0000313" key="3">
    <source>
        <dbReference type="Proteomes" id="UP000595437"/>
    </source>
</evidence>
<protein>
    <submittedName>
        <fullName evidence="2">Uncharacterized protein</fullName>
    </submittedName>
</protein>
<proteinExistence type="predicted"/>
<evidence type="ECO:0000313" key="1">
    <source>
        <dbReference type="EMBL" id="QQP32545.1"/>
    </source>
</evidence>
<sequence>MRLRSGEEGGHITLSESFWQCEHGALSCWGTVQFSATDQSHRLSVADSAPAIQHCRFSAADSAQRRRLIASQFSASLNDFKEIQTFFQRKLCFR</sequence>